<dbReference type="Proteomes" id="UP001500653">
    <property type="component" value="Unassembled WGS sequence"/>
</dbReference>
<accession>A0ABN1WMN3</accession>
<evidence type="ECO:0000259" key="2">
    <source>
        <dbReference type="Pfam" id="PF17765"/>
    </source>
</evidence>
<feature type="domain" description="MmyB-like transcription regulator ligand binding" evidence="2">
    <location>
        <begin position="3"/>
        <end position="43"/>
    </location>
</feature>
<gene>
    <name evidence="3" type="ORF">GCM10009676_44870</name>
</gene>
<organism evidence="3 4">
    <name type="scientific">Prauserella halophila</name>
    <dbReference type="NCBI Taxonomy" id="185641"/>
    <lineage>
        <taxon>Bacteria</taxon>
        <taxon>Bacillati</taxon>
        <taxon>Actinomycetota</taxon>
        <taxon>Actinomycetes</taxon>
        <taxon>Pseudonocardiales</taxon>
        <taxon>Pseudonocardiaceae</taxon>
        <taxon>Prauserella</taxon>
    </lineage>
</organism>
<comment type="caution">
    <text evidence="3">The sequence shown here is derived from an EMBL/GenBank/DDBJ whole genome shotgun (WGS) entry which is preliminary data.</text>
</comment>
<evidence type="ECO:0000256" key="1">
    <source>
        <dbReference type="SAM" id="MobiDB-lite"/>
    </source>
</evidence>
<sequence>MLRPDVGALQLNCDVLPVHEEDQEIVLVTADPGSATADALAHLERRTTWDTPPGRWPPRPKTQP</sequence>
<protein>
    <recommendedName>
        <fullName evidence="2">MmyB-like transcription regulator ligand binding domain-containing protein</fullName>
    </recommendedName>
</protein>
<proteinExistence type="predicted"/>
<feature type="region of interest" description="Disordered" evidence="1">
    <location>
        <begin position="44"/>
        <end position="64"/>
    </location>
</feature>
<feature type="compositionally biased region" description="Pro residues" evidence="1">
    <location>
        <begin position="54"/>
        <end position="64"/>
    </location>
</feature>
<reference evidence="3 4" key="1">
    <citation type="journal article" date="2019" name="Int. J. Syst. Evol. Microbiol.">
        <title>The Global Catalogue of Microorganisms (GCM) 10K type strain sequencing project: providing services to taxonomists for standard genome sequencing and annotation.</title>
        <authorList>
            <consortium name="The Broad Institute Genomics Platform"/>
            <consortium name="The Broad Institute Genome Sequencing Center for Infectious Disease"/>
            <person name="Wu L."/>
            <person name="Ma J."/>
        </authorList>
    </citation>
    <scope>NUCLEOTIDE SEQUENCE [LARGE SCALE GENOMIC DNA]</scope>
    <source>
        <strain evidence="3 4">JCM 13023</strain>
    </source>
</reference>
<dbReference type="Pfam" id="PF17765">
    <property type="entry name" value="MLTR_LBD"/>
    <property type="match status" value="1"/>
</dbReference>
<evidence type="ECO:0000313" key="3">
    <source>
        <dbReference type="EMBL" id="GAA1252892.1"/>
    </source>
</evidence>
<evidence type="ECO:0000313" key="4">
    <source>
        <dbReference type="Proteomes" id="UP001500653"/>
    </source>
</evidence>
<name>A0ABN1WMN3_9PSEU</name>
<dbReference type="EMBL" id="BAAALN010000019">
    <property type="protein sequence ID" value="GAA1252892.1"/>
    <property type="molecule type" value="Genomic_DNA"/>
</dbReference>
<keyword evidence="4" id="KW-1185">Reference proteome</keyword>
<dbReference type="InterPro" id="IPR041413">
    <property type="entry name" value="MLTR_LBD"/>
</dbReference>